<dbReference type="SUPFAM" id="SSF54637">
    <property type="entry name" value="Thioesterase/thiol ester dehydrase-isomerase"/>
    <property type="match status" value="1"/>
</dbReference>
<protein>
    <submittedName>
        <fullName evidence="2">Acyl dehydratase</fullName>
    </submittedName>
</protein>
<evidence type="ECO:0000313" key="3">
    <source>
        <dbReference type="Proteomes" id="UP000234752"/>
    </source>
</evidence>
<dbReference type="Pfam" id="PF01575">
    <property type="entry name" value="MaoC_dehydratas"/>
    <property type="match status" value="1"/>
</dbReference>
<accession>A0A2K9NA72</accession>
<feature type="domain" description="MaoC-like" evidence="1">
    <location>
        <begin position="55"/>
        <end position="146"/>
    </location>
</feature>
<dbReference type="InterPro" id="IPR052342">
    <property type="entry name" value="MCH/BMMD"/>
</dbReference>
<dbReference type="PANTHER" id="PTHR43664">
    <property type="entry name" value="MONOAMINE OXIDASE-RELATED"/>
    <property type="match status" value="1"/>
</dbReference>
<dbReference type="PANTHER" id="PTHR43664:SF1">
    <property type="entry name" value="BETA-METHYLMALYL-COA DEHYDRATASE"/>
    <property type="match status" value="1"/>
</dbReference>
<dbReference type="KEGG" id="ncb:C0V82_07090"/>
<reference evidence="2 3" key="1">
    <citation type="submission" date="2017-12" db="EMBL/GenBank/DDBJ databases">
        <title>Genomes of bacteria within cyanobacterial aggregates.</title>
        <authorList>
            <person name="Cai H."/>
        </authorList>
    </citation>
    <scope>NUCLEOTIDE SEQUENCE [LARGE SCALE GENOMIC DNA]</scope>
    <source>
        <strain evidence="2 3">TH16</strain>
    </source>
</reference>
<evidence type="ECO:0000259" key="1">
    <source>
        <dbReference type="Pfam" id="PF01575"/>
    </source>
</evidence>
<evidence type="ECO:0000313" key="2">
    <source>
        <dbReference type="EMBL" id="AUN30018.1"/>
    </source>
</evidence>
<keyword evidence="3" id="KW-1185">Reference proteome</keyword>
<dbReference type="Gene3D" id="3.10.129.10">
    <property type="entry name" value="Hotdog Thioesterase"/>
    <property type="match status" value="1"/>
</dbReference>
<dbReference type="InterPro" id="IPR002539">
    <property type="entry name" value="MaoC-like_dom"/>
</dbReference>
<dbReference type="EMBL" id="CP025611">
    <property type="protein sequence ID" value="AUN30018.1"/>
    <property type="molecule type" value="Genomic_DNA"/>
</dbReference>
<organism evidence="2 3">
    <name type="scientific">Niveispirillum cyanobacteriorum</name>
    <dbReference type="NCBI Taxonomy" id="1612173"/>
    <lineage>
        <taxon>Bacteria</taxon>
        <taxon>Pseudomonadati</taxon>
        <taxon>Pseudomonadota</taxon>
        <taxon>Alphaproteobacteria</taxon>
        <taxon>Rhodospirillales</taxon>
        <taxon>Azospirillaceae</taxon>
        <taxon>Niveispirillum</taxon>
    </lineage>
</organism>
<name>A0A2K9NA72_9PROT</name>
<sequence length="190" mass="21246">MGEFQGLRHHAAVLDLLHGPDPGDHEASAGRRWRGRRRIVTDHRTYFDDLAVGEVQRSRTLTVDRDAMLDYARRYDPWDFHVDEAAAAQTHFGGLIASGGYTISLSYILGHETMAKEGKPWAFLGGFDWMLKFQKPVRAGDALTLTDTILELTPSRKGGRGIVKFRREMWNQAGEVVLSIDIVGLVAARA</sequence>
<dbReference type="AlphaFoldDB" id="A0A2K9NA72"/>
<dbReference type="Proteomes" id="UP000234752">
    <property type="component" value="Chromosome eg_1"/>
</dbReference>
<gene>
    <name evidence="2" type="ORF">C0V82_07090</name>
</gene>
<proteinExistence type="predicted"/>
<dbReference type="InterPro" id="IPR029069">
    <property type="entry name" value="HotDog_dom_sf"/>
</dbReference>